<accession>A0A2S7T0E4</accession>
<dbReference type="Proteomes" id="UP000239872">
    <property type="component" value="Unassembled WGS sequence"/>
</dbReference>
<evidence type="ECO:0000313" key="3">
    <source>
        <dbReference type="Proteomes" id="UP000239872"/>
    </source>
</evidence>
<reference evidence="2 3" key="1">
    <citation type="submission" date="2018-01" db="EMBL/GenBank/DDBJ databases">
        <title>A novel member of the phylum Bacteroidetes isolated from glacier ice.</title>
        <authorList>
            <person name="Liu Q."/>
            <person name="Xin Y.-H."/>
        </authorList>
    </citation>
    <scope>NUCLEOTIDE SEQUENCE [LARGE SCALE GENOMIC DNA]</scope>
    <source>
        <strain evidence="2 3">RB1R16</strain>
    </source>
</reference>
<protein>
    <submittedName>
        <fullName evidence="2">Uncharacterized protein</fullName>
    </submittedName>
</protein>
<gene>
    <name evidence="2" type="ORF">CJD36_002685</name>
</gene>
<feature type="compositionally biased region" description="Acidic residues" evidence="1">
    <location>
        <begin position="1"/>
        <end position="10"/>
    </location>
</feature>
<evidence type="ECO:0000313" key="2">
    <source>
        <dbReference type="EMBL" id="PQJ12669.1"/>
    </source>
</evidence>
<dbReference type="EMBL" id="PPSL01000001">
    <property type="protein sequence ID" value="PQJ12669.1"/>
    <property type="molecule type" value="Genomic_DNA"/>
</dbReference>
<dbReference type="AlphaFoldDB" id="A0A2S7T0E4"/>
<keyword evidence="3" id="KW-1185">Reference proteome</keyword>
<proteinExistence type="predicted"/>
<organism evidence="2 3">
    <name type="scientific">Flavipsychrobacter stenotrophus</name>
    <dbReference type="NCBI Taxonomy" id="2077091"/>
    <lineage>
        <taxon>Bacteria</taxon>
        <taxon>Pseudomonadati</taxon>
        <taxon>Bacteroidota</taxon>
        <taxon>Chitinophagia</taxon>
        <taxon>Chitinophagales</taxon>
        <taxon>Chitinophagaceae</taxon>
        <taxon>Flavipsychrobacter</taxon>
    </lineage>
</organism>
<name>A0A2S7T0E4_9BACT</name>
<feature type="compositionally biased region" description="Polar residues" evidence="1">
    <location>
        <begin position="16"/>
        <end position="32"/>
    </location>
</feature>
<feature type="region of interest" description="Disordered" evidence="1">
    <location>
        <begin position="1"/>
        <end position="32"/>
    </location>
</feature>
<evidence type="ECO:0000256" key="1">
    <source>
        <dbReference type="SAM" id="MobiDB-lite"/>
    </source>
</evidence>
<comment type="caution">
    <text evidence="2">The sequence shown here is derived from an EMBL/GenBank/DDBJ whole genome shotgun (WGS) entry which is preliminary data.</text>
</comment>
<sequence length="218" mass="24751">MFSGCSDEETPIVYTPPNNEINASDTGSQPNTIRRNEATIEGLTYNIDSITYKALILYNKVNVNSICAGIIVGIIERDKKIAFQSEIQTLYCFQVSKEDIDSLKQYGFNESDISHTDATKPIYITGAAQYSAKGLWETVRLGNVDYEKKYPKLYREACAIFLRNKAPRITSVTVTDQASKYVDYSAEFQYNDDQNVYIYFTVKNVNQKIEIMLNKSDS</sequence>